<proteinExistence type="predicted"/>
<reference evidence="2 3" key="1">
    <citation type="journal article" date="2018" name="Gigascience">
        <title>Genomes of trombidid mites reveal novel predicted allergens and laterally-transferred genes associated with secondary metabolism.</title>
        <authorList>
            <person name="Dong X."/>
            <person name="Chaisiri K."/>
            <person name="Xia D."/>
            <person name="Armstrong S.D."/>
            <person name="Fang Y."/>
            <person name="Donnelly M.J."/>
            <person name="Kadowaki T."/>
            <person name="McGarry J.W."/>
            <person name="Darby A.C."/>
            <person name="Makepeace B.L."/>
        </authorList>
    </citation>
    <scope>NUCLEOTIDE SEQUENCE [LARGE SCALE GENOMIC DNA]</scope>
    <source>
        <strain evidence="2">UoL-UT</strain>
    </source>
</reference>
<dbReference type="GO" id="GO:0046983">
    <property type="term" value="F:protein dimerization activity"/>
    <property type="evidence" value="ECO:0007669"/>
    <property type="project" value="InterPro"/>
</dbReference>
<dbReference type="SUPFAM" id="SSF53098">
    <property type="entry name" value="Ribonuclease H-like"/>
    <property type="match status" value="1"/>
</dbReference>
<feature type="domain" description="HAT C-terminal dimerisation" evidence="1">
    <location>
        <begin position="30"/>
        <end position="79"/>
    </location>
</feature>
<dbReference type="Pfam" id="PF05699">
    <property type="entry name" value="Dimer_Tnp_hAT"/>
    <property type="match status" value="1"/>
</dbReference>
<evidence type="ECO:0000259" key="1">
    <source>
        <dbReference type="Pfam" id="PF05699"/>
    </source>
</evidence>
<evidence type="ECO:0000313" key="2">
    <source>
        <dbReference type="EMBL" id="RWS18608.1"/>
    </source>
</evidence>
<dbReference type="InterPro" id="IPR008906">
    <property type="entry name" value="HATC_C_dom"/>
</dbReference>
<dbReference type="Proteomes" id="UP000288716">
    <property type="component" value="Unassembled WGS sequence"/>
</dbReference>
<protein>
    <recommendedName>
        <fullName evidence="1">HAT C-terminal dimerisation domain-containing protein</fullName>
    </recommendedName>
</protein>
<sequence>MFDTQIMKSDHSLRNYWNLVSVYASADGEKNLSKIALRLAIIPSSNCAVERSFSIQSYVHSKARNRLLNKTTDKLMYIRINRMIFDKIKDDDVIAEFVDSESDIECISDTEDVSFIDELIPSTTGIVATEVIGNAATSMLEYSQQIEPEDNMLFDS</sequence>
<gene>
    <name evidence="2" type="ORF">B4U80_12464</name>
</gene>
<dbReference type="EMBL" id="NCKV01037128">
    <property type="protein sequence ID" value="RWS18608.1"/>
    <property type="molecule type" value="Genomic_DNA"/>
</dbReference>
<name>A0A443RTU7_9ACAR</name>
<organism evidence="2 3">
    <name type="scientific">Leptotrombidium deliense</name>
    <dbReference type="NCBI Taxonomy" id="299467"/>
    <lineage>
        <taxon>Eukaryota</taxon>
        <taxon>Metazoa</taxon>
        <taxon>Ecdysozoa</taxon>
        <taxon>Arthropoda</taxon>
        <taxon>Chelicerata</taxon>
        <taxon>Arachnida</taxon>
        <taxon>Acari</taxon>
        <taxon>Acariformes</taxon>
        <taxon>Trombidiformes</taxon>
        <taxon>Prostigmata</taxon>
        <taxon>Anystina</taxon>
        <taxon>Parasitengona</taxon>
        <taxon>Trombiculoidea</taxon>
        <taxon>Trombiculidae</taxon>
        <taxon>Leptotrombidium</taxon>
    </lineage>
</organism>
<dbReference type="OrthoDB" id="4951847at2759"/>
<dbReference type="InterPro" id="IPR012337">
    <property type="entry name" value="RNaseH-like_sf"/>
</dbReference>
<evidence type="ECO:0000313" key="3">
    <source>
        <dbReference type="Proteomes" id="UP000288716"/>
    </source>
</evidence>
<accession>A0A443RTU7</accession>
<keyword evidence="3" id="KW-1185">Reference proteome</keyword>
<dbReference type="AlphaFoldDB" id="A0A443RTU7"/>
<dbReference type="VEuPathDB" id="VectorBase:LDEU013432"/>
<comment type="caution">
    <text evidence="2">The sequence shown here is derived from an EMBL/GenBank/DDBJ whole genome shotgun (WGS) entry which is preliminary data.</text>
</comment>